<keyword evidence="6 8" id="KW-0472">Membrane</keyword>
<dbReference type="GO" id="GO:0016020">
    <property type="term" value="C:membrane"/>
    <property type="evidence" value="ECO:0007669"/>
    <property type="project" value="UniProtKB-SubCell"/>
</dbReference>
<evidence type="ECO:0000256" key="7">
    <source>
        <dbReference type="SAM" id="MobiDB-lite"/>
    </source>
</evidence>
<organism evidence="10 11">
    <name type="scientific">Zasmidium cellare ATCC 36951</name>
    <dbReference type="NCBI Taxonomy" id="1080233"/>
    <lineage>
        <taxon>Eukaryota</taxon>
        <taxon>Fungi</taxon>
        <taxon>Dikarya</taxon>
        <taxon>Ascomycota</taxon>
        <taxon>Pezizomycotina</taxon>
        <taxon>Dothideomycetes</taxon>
        <taxon>Dothideomycetidae</taxon>
        <taxon>Mycosphaerellales</taxon>
        <taxon>Mycosphaerellaceae</taxon>
        <taxon>Zasmidium</taxon>
    </lineage>
</organism>
<dbReference type="InterPro" id="IPR036259">
    <property type="entry name" value="MFS_trans_sf"/>
</dbReference>
<evidence type="ECO:0000313" key="11">
    <source>
        <dbReference type="Proteomes" id="UP000799537"/>
    </source>
</evidence>
<dbReference type="Gene3D" id="1.20.1250.20">
    <property type="entry name" value="MFS general substrate transporter like domains"/>
    <property type="match status" value="2"/>
</dbReference>
<comment type="similarity">
    <text evidence="2">Belongs to the major facilitator superfamily. Monocarboxylate porter (TC 2.A.1.13) family.</text>
</comment>
<dbReference type="PANTHER" id="PTHR11360">
    <property type="entry name" value="MONOCARBOXYLATE TRANSPORTER"/>
    <property type="match status" value="1"/>
</dbReference>
<dbReference type="AlphaFoldDB" id="A0A6A6BVS6"/>
<dbReference type="Pfam" id="PF07690">
    <property type="entry name" value="MFS_1"/>
    <property type="match status" value="2"/>
</dbReference>
<dbReference type="OrthoDB" id="3634960at2759"/>
<evidence type="ECO:0000259" key="9">
    <source>
        <dbReference type="PROSITE" id="PS50850"/>
    </source>
</evidence>
<dbReference type="GeneID" id="54564126"/>
<feature type="transmembrane region" description="Helical" evidence="8">
    <location>
        <begin position="140"/>
        <end position="160"/>
    </location>
</feature>
<feature type="transmembrane region" description="Helical" evidence="8">
    <location>
        <begin position="247"/>
        <end position="267"/>
    </location>
</feature>
<accession>A0A6A6BVS6</accession>
<feature type="domain" description="Major facilitator superfamily (MFS) profile" evidence="9">
    <location>
        <begin position="44"/>
        <end position="430"/>
    </location>
</feature>
<dbReference type="InterPro" id="IPR020846">
    <property type="entry name" value="MFS_dom"/>
</dbReference>
<dbReference type="InterPro" id="IPR050327">
    <property type="entry name" value="Proton-linked_MCT"/>
</dbReference>
<feature type="transmembrane region" description="Helical" evidence="8">
    <location>
        <begin position="172"/>
        <end position="192"/>
    </location>
</feature>
<gene>
    <name evidence="10" type="ORF">M409DRAFT_38060</name>
</gene>
<feature type="transmembrane region" description="Helical" evidence="8">
    <location>
        <begin position="337"/>
        <end position="361"/>
    </location>
</feature>
<feature type="transmembrane region" description="Helical" evidence="8">
    <location>
        <begin position="310"/>
        <end position="331"/>
    </location>
</feature>
<keyword evidence="3" id="KW-0813">Transport</keyword>
<evidence type="ECO:0000256" key="8">
    <source>
        <dbReference type="SAM" id="Phobius"/>
    </source>
</evidence>
<keyword evidence="4 8" id="KW-0812">Transmembrane</keyword>
<feature type="transmembrane region" description="Helical" evidence="8">
    <location>
        <begin position="89"/>
        <end position="108"/>
    </location>
</feature>
<evidence type="ECO:0000256" key="2">
    <source>
        <dbReference type="ARBA" id="ARBA00006727"/>
    </source>
</evidence>
<dbReference type="SUPFAM" id="SSF103473">
    <property type="entry name" value="MFS general substrate transporter"/>
    <property type="match status" value="1"/>
</dbReference>
<sequence length="444" mass="48180">MASIEKQDHDVEQDARISDDSTPSTPPVKEVEKPQAPAKEGTPKAYLALLGGFFGLFISFGWLNCIAIFQAEYEVNQLRTYSSSEISWITSTEFFLMLFFSPVSGYLFDNYGPRVPIFIGGLLQVFGLMMASLSSKYYQFLLSQSIVSGIGTSLIFNPSVTSPMTYFRKGRALAGGLTVAGSSVGGVVFPLMVNHLLPKIGFGWTMRTCAFLILGLWAITVCCISANMPRKNRNFDFQRFLQPFKELNFLILFVFAFFLYWAIVVPLNYLSVSAITRGMSISMALNLIPIMNAASFLGRTIPNVLADKYGRYNVTMAVLLFTAIIELALWLPGKSNAAIIVFAAFFGFGSGACIGLAPVLVMNLSPSPQEYGFRMGAALAVAGVASLTAPPIAGAIAAKSHGSYDNAFIFAAVSGFISLVFLIVLRGKVIGWKLKENTSKAGGH</sequence>
<reference evidence="10" key="1">
    <citation type="journal article" date="2020" name="Stud. Mycol.">
        <title>101 Dothideomycetes genomes: a test case for predicting lifestyles and emergence of pathogens.</title>
        <authorList>
            <person name="Haridas S."/>
            <person name="Albert R."/>
            <person name="Binder M."/>
            <person name="Bloem J."/>
            <person name="Labutti K."/>
            <person name="Salamov A."/>
            <person name="Andreopoulos B."/>
            <person name="Baker S."/>
            <person name="Barry K."/>
            <person name="Bills G."/>
            <person name="Bluhm B."/>
            <person name="Cannon C."/>
            <person name="Castanera R."/>
            <person name="Culley D."/>
            <person name="Daum C."/>
            <person name="Ezra D."/>
            <person name="Gonzalez J."/>
            <person name="Henrissat B."/>
            <person name="Kuo A."/>
            <person name="Liang C."/>
            <person name="Lipzen A."/>
            <person name="Lutzoni F."/>
            <person name="Magnuson J."/>
            <person name="Mondo S."/>
            <person name="Nolan M."/>
            <person name="Ohm R."/>
            <person name="Pangilinan J."/>
            <person name="Park H.-J."/>
            <person name="Ramirez L."/>
            <person name="Alfaro M."/>
            <person name="Sun H."/>
            <person name="Tritt A."/>
            <person name="Yoshinaga Y."/>
            <person name="Zwiers L.-H."/>
            <person name="Turgeon B."/>
            <person name="Goodwin S."/>
            <person name="Spatafora J."/>
            <person name="Crous P."/>
            <person name="Grigoriev I."/>
        </authorList>
    </citation>
    <scope>NUCLEOTIDE SEQUENCE</scope>
    <source>
        <strain evidence="10">ATCC 36951</strain>
    </source>
</reference>
<feature type="region of interest" description="Disordered" evidence="7">
    <location>
        <begin position="1"/>
        <end position="37"/>
    </location>
</feature>
<dbReference type="EMBL" id="ML993648">
    <property type="protein sequence ID" value="KAF2158805.1"/>
    <property type="molecule type" value="Genomic_DNA"/>
</dbReference>
<keyword evidence="11" id="KW-1185">Reference proteome</keyword>
<evidence type="ECO:0000313" key="10">
    <source>
        <dbReference type="EMBL" id="KAF2158805.1"/>
    </source>
</evidence>
<dbReference type="PROSITE" id="PS50850">
    <property type="entry name" value="MFS"/>
    <property type="match status" value="1"/>
</dbReference>
<feature type="transmembrane region" description="Helical" evidence="8">
    <location>
        <begin position="408"/>
        <end position="425"/>
    </location>
</feature>
<feature type="transmembrane region" description="Helical" evidence="8">
    <location>
        <begin position="45"/>
        <end position="69"/>
    </location>
</feature>
<feature type="transmembrane region" description="Helical" evidence="8">
    <location>
        <begin position="279"/>
        <end position="298"/>
    </location>
</feature>
<dbReference type="GO" id="GO:0022857">
    <property type="term" value="F:transmembrane transporter activity"/>
    <property type="evidence" value="ECO:0007669"/>
    <property type="project" value="InterPro"/>
</dbReference>
<evidence type="ECO:0000256" key="1">
    <source>
        <dbReference type="ARBA" id="ARBA00004141"/>
    </source>
</evidence>
<dbReference type="InterPro" id="IPR011701">
    <property type="entry name" value="MFS"/>
</dbReference>
<keyword evidence="5 8" id="KW-1133">Transmembrane helix</keyword>
<dbReference type="PANTHER" id="PTHR11360:SF224">
    <property type="entry name" value="MAJOR FACILITATOR SUPERFAMILY (MFS) PROFILE DOMAIN-CONTAINING PROTEIN-RELATED"/>
    <property type="match status" value="1"/>
</dbReference>
<protein>
    <recommendedName>
        <fullName evidence="9">Major facilitator superfamily (MFS) profile domain-containing protein</fullName>
    </recommendedName>
</protein>
<evidence type="ECO:0000256" key="5">
    <source>
        <dbReference type="ARBA" id="ARBA00022989"/>
    </source>
</evidence>
<feature type="transmembrane region" description="Helical" evidence="8">
    <location>
        <begin position="204"/>
        <end position="226"/>
    </location>
</feature>
<dbReference type="RefSeq" id="XP_033659694.1">
    <property type="nucleotide sequence ID" value="XM_033810854.1"/>
</dbReference>
<feature type="transmembrane region" description="Helical" evidence="8">
    <location>
        <begin position="373"/>
        <end position="396"/>
    </location>
</feature>
<evidence type="ECO:0000256" key="4">
    <source>
        <dbReference type="ARBA" id="ARBA00022692"/>
    </source>
</evidence>
<evidence type="ECO:0000256" key="6">
    <source>
        <dbReference type="ARBA" id="ARBA00023136"/>
    </source>
</evidence>
<name>A0A6A6BVS6_ZASCE</name>
<proteinExistence type="inferred from homology"/>
<evidence type="ECO:0000256" key="3">
    <source>
        <dbReference type="ARBA" id="ARBA00022448"/>
    </source>
</evidence>
<dbReference type="Proteomes" id="UP000799537">
    <property type="component" value="Unassembled WGS sequence"/>
</dbReference>
<feature type="transmembrane region" description="Helical" evidence="8">
    <location>
        <begin position="115"/>
        <end position="134"/>
    </location>
</feature>
<feature type="compositionally biased region" description="Basic and acidic residues" evidence="7">
    <location>
        <begin position="1"/>
        <end position="19"/>
    </location>
</feature>
<comment type="subcellular location">
    <subcellularLocation>
        <location evidence="1">Membrane</location>
        <topology evidence="1">Multi-pass membrane protein</topology>
    </subcellularLocation>
</comment>